<protein>
    <submittedName>
        <fullName evidence="1">Uncharacterized protein</fullName>
    </submittedName>
</protein>
<keyword evidence="2" id="KW-1185">Reference proteome</keyword>
<organism evidence="1 2">
    <name type="scientific">Saltatorellus ferox</name>
    <dbReference type="NCBI Taxonomy" id="2528018"/>
    <lineage>
        <taxon>Bacteria</taxon>
        <taxon>Pseudomonadati</taxon>
        <taxon>Planctomycetota</taxon>
        <taxon>Planctomycetia</taxon>
        <taxon>Planctomycetia incertae sedis</taxon>
        <taxon>Saltatorellus</taxon>
    </lineage>
</organism>
<proteinExistence type="predicted"/>
<sequence>MIPITPMPGKGSSAKSCLPPLVGSRSDVQDAPRFDGHLALFAGTCTARRIGVSDDLWSRVRVANYTTCQLP</sequence>
<evidence type="ECO:0000313" key="2">
    <source>
        <dbReference type="Proteomes" id="UP000320390"/>
    </source>
</evidence>
<reference evidence="1 2" key="1">
    <citation type="submission" date="2019-02" db="EMBL/GenBank/DDBJ databases">
        <title>Deep-cultivation of Planctomycetes and their phenomic and genomic characterization uncovers novel biology.</title>
        <authorList>
            <person name="Wiegand S."/>
            <person name="Jogler M."/>
            <person name="Boedeker C."/>
            <person name="Pinto D."/>
            <person name="Vollmers J."/>
            <person name="Rivas-Marin E."/>
            <person name="Kohn T."/>
            <person name="Peeters S.H."/>
            <person name="Heuer A."/>
            <person name="Rast P."/>
            <person name="Oberbeckmann S."/>
            <person name="Bunk B."/>
            <person name="Jeske O."/>
            <person name="Meyerdierks A."/>
            <person name="Storesund J.E."/>
            <person name="Kallscheuer N."/>
            <person name="Luecker S."/>
            <person name="Lage O.M."/>
            <person name="Pohl T."/>
            <person name="Merkel B.J."/>
            <person name="Hornburger P."/>
            <person name="Mueller R.-W."/>
            <person name="Bruemmer F."/>
            <person name="Labrenz M."/>
            <person name="Spormann A.M."/>
            <person name="Op den Camp H."/>
            <person name="Overmann J."/>
            <person name="Amann R."/>
            <person name="Jetten M.S.M."/>
            <person name="Mascher T."/>
            <person name="Medema M.H."/>
            <person name="Devos D.P."/>
            <person name="Kaster A.-K."/>
            <person name="Ovreas L."/>
            <person name="Rohde M."/>
            <person name="Galperin M.Y."/>
            <person name="Jogler C."/>
        </authorList>
    </citation>
    <scope>NUCLEOTIDE SEQUENCE [LARGE SCALE GENOMIC DNA]</scope>
    <source>
        <strain evidence="1 2">Poly30</strain>
    </source>
</reference>
<evidence type="ECO:0000313" key="1">
    <source>
        <dbReference type="EMBL" id="QDV07343.1"/>
    </source>
</evidence>
<name>A0A518ETD9_9BACT</name>
<dbReference type="Proteomes" id="UP000320390">
    <property type="component" value="Chromosome"/>
</dbReference>
<gene>
    <name evidence="1" type="ORF">Poly30_28670</name>
</gene>
<dbReference type="AlphaFoldDB" id="A0A518ETD9"/>
<dbReference type="EMBL" id="CP036434">
    <property type="protein sequence ID" value="QDV07343.1"/>
    <property type="molecule type" value="Genomic_DNA"/>
</dbReference>
<accession>A0A518ETD9</accession>